<keyword evidence="2" id="KW-0067">ATP-binding</keyword>
<dbReference type="AlphaFoldDB" id="A0AAD7GB03"/>
<reference evidence="5" key="1">
    <citation type="submission" date="2023-03" db="EMBL/GenBank/DDBJ databases">
        <title>Massive genome expansion in bonnet fungi (Mycena s.s.) driven by repeated elements and novel gene families across ecological guilds.</title>
        <authorList>
            <consortium name="Lawrence Berkeley National Laboratory"/>
            <person name="Harder C.B."/>
            <person name="Miyauchi S."/>
            <person name="Viragh M."/>
            <person name="Kuo A."/>
            <person name="Thoen E."/>
            <person name="Andreopoulos B."/>
            <person name="Lu D."/>
            <person name="Skrede I."/>
            <person name="Drula E."/>
            <person name="Henrissat B."/>
            <person name="Morin E."/>
            <person name="Kohler A."/>
            <person name="Barry K."/>
            <person name="LaButti K."/>
            <person name="Morin E."/>
            <person name="Salamov A."/>
            <person name="Lipzen A."/>
            <person name="Mereny Z."/>
            <person name="Hegedus B."/>
            <person name="Baldrian P."/>
            <person name="Stursova M."/>
            <person name="Weitz H."/>
            <person name="Taylor A."/>
            <person name="Grigoriev I.V."/>
            <person name="Nagy L.G."/>
            <person name="Martin F."/>
            <person name="Kauserud H."/>
        </authorList>
    </citation>
    <scope>NUCLEOTIDE SEQUENCE</scope>
    <source>
        <strain evidence="5">CBHHK067</strain>
    </source>
</reference>
<keyword evidence="3" id="KW-0812">Transmembrane</keyword>
<feature type="domain" description="ABC transporter" evidence="4">
    <location>
        <begin position="350"/>
        <end position="621"/>
    </location>
</feature>
<dbReference type="InterPro" id="IPR003439">
    <property type="entry name" value="ABC_transporter-like_ATP-bd"/>
</dbReference>
<dbReference type="InterPro" id="IPR003593">
    <property type="entry name" value="AAA+_ATPase"/>
</dbReference>
<dbReference type="InterPro" id="IPR027417">
    <property type="entry name" value="P-loop_NTPase"/>
</dbReference>
<feature type="transmembrane region" description="Helical" evidence="3">
    <location>
        <begin position="59"/>
        <end position="82"/>
    </location>
</feature>
<comment type="caution">
    <text evidence="5">The sequence shown here is derived from an EMBL/GenBank/DDBJ whole genome shotgun (WGS) entry which is preliminary data.</text>
</comment>
<dbReference type="PROSITE" id="PS50893">
    <property type="entry name" value="ABC_TRANSPORTER_2"/>
    <property type="match status" value="1"/>
</dbReference>
<dbReference type="SUPFAM" id="SSF52540">
    <property type="entry name" value="P-loop containing nucleoside triphosphate hydrolases"/>
    <property type="match status" value="1"/>
</dbReference>
<dbReference type="SMART" id="SM00382">
    <property type="entry name" value="AAA"/>
    <property type="match status" value="1"/>
</dbReference>
<evidence type="ECO:0000313" key="5">
    <source>
        <dbReference type="EMBL" id="KAJ7677503.1"/>
    </source>
</evidence>
<dbReference type="InterPro" id="IPR039421">
    <property type="entry name" value="Type_1_exporter"/>
</dbReference>
<evidence type="ECO:0000256" key="1">
    <source>
        <dbReference type="ARBA" id="ARBA00022741"/>
    </source>
</evidence>
<dbReference type="GO" id="GO:0005524">
    <property type="term" value="F:ATP binding"/>
    <property type="evidence" value="ECO:0007669"/>
    <property type="project" value="UniProtKB-KW"/>
</dbReference>
<dbReference type="Gene3D" id="3.40.50.300">
    <property type="entry name" value="P-loop containing nucleotide triphosphate hydrolases"/>
    <property type="match status" value="1"/>
</dbReference>
<evidence type="ECO:0000256" key="2">
    <source>
        <dbReference type="ARBA" id="ARBA00022840"/>
    </source>
</evidence>
<sequence>MVPTMQRLAFDVYSIGPGLLSLLFLSKVWSSFEDVFLLHLSSKILSIIEVGLKKGETDTAAIVNAVIARILVVAICATVAWWRTHTTPILQNRVTHYFEDLIFSSNLETDLPTTHDNNADISLSAEPVWENFMNLVNVAATGIQVVTLLAYIFQLAVSSRHGPVFVLLCLAKPFIRFFFRQSLWERAHVVEAMDPNYLRLRALKELGDNEYRQDIIAGNIGDYILQEYNIAREGLGDTDMGYPSQQYENRQSVKSAVVIQLVGDLTMLYYAANAVFNPSKFTLTSIAMLQHSESLLQRTFYSGVYELAELRRGMNFMKRIYAIGNIQNVIKDGGLRYPSTEQSERAGMSIDLRNISFSYPGSKANVKALDDVTFSIKSGQLAVLVGANGSGKSTIVKLLTRLYDITSGSLLVNGQDIQSYKIADLRGATASLTQDHHLYPLSLAENIGLGNPEKVSDMSMIINAAKRGGADSFVSKLKQGFSTILDPKIEQYGVNIDPSDKTPLAKELEKLKKTTDISGKSGERQRVVASRTFMRFTSNAVKLVIADEGSSALDPEGEWELFKNLREERQGKTLVFVTHRFGHLVKYADLILCMKDGHLVESGTHEELIKIPDGEYFKLHDIQAKAFESDTGVSS</sequence>
<dbReference type="PANTHER" id="PTHR43394:SF1">
    <property type="entry name" value="ATP-BINDING CASSETTE SUB-FAMILY B MEMBER 10, MITOCHONDRIAL"/>
    <property type="match status" value="1"/>
</dbReference>
<gene>
    <name evidence="5" type="ORF">B0H17DRAFT_1207052</name>
</gene>
<dbReference type="Proteomes" id="UP001221757">
    <property type="component" value="Unassembled WGS sequence"/>
</dbReference>
<evidence type="ECO:0000256" key="3">
    <source>
        <dbReference type="SAM" id="Phobius"/>
    </source>
</evidence>
<keyword evidence="5" id="KW-0378">Hydrolase</keyword>
<feature type="transmembrane region" description="Helical" evidence="3">
    <location>
        <begin position="132"/>
        <end position="153"/>
    </location>
</feature>
<keyword evidence="3" id="KW-0472">Membrane</keyword>
<dbReference type="GO" id="GO:0016887">
    <property type="term" value="F:ATP hydrolysis activity"/>
    <property type="evidence" value="ECO:0007669"/>
    <property type="project" value="InterPro"/>
</dbReference>
<keyword evidence="3" id="KW-1133">Transmembrane helix</keyword>
<proteinExistence type="predicted"/>
<dbReference type="GO" id="GO:0015421">
    <property type="term" value="F:ABC-type oligopeptide transporter activity"/>
    <property type="evidence" value="ECO:0007669"/>
    <property type="project" value="TreeGrafter"/>
</dbReference>
<organism evidence="5 6">
    <name type="scientific">Mycena rosella</name>
    <name type="common">Pink bonnet</name>
    <name type="synonym">Agaricus rosellus</name>
    <dbReference type="NCBI Taxonomy" id="1033263"/>
    <lineage>
        <taxon>Eukaryota</taxon>
        <taxon>Fungi</taxon>
        <taxon>Dikarya</taxon>
        <taxon>Basidiomycota</taxon>
        <taxon>Agaricomycotina</taxon>
        <taxon>Agaricomycetes</taxon>
        <taxon>Agaricomycetidae</taxon>
        <taxon>Agaricales</taxon>
        <taxon>Marasmiineae</taxon>
        <taxon>Mycenaceae</taxon>
        <taxon>Mycena</taxon>
    </lineage>
</organism>
<dbReference type="Pfam" id="PF00005">
    <property type="entry name" value="ABC_tran"/>
    <property type="match status" value="1"/>
</dbReference>
<evidence type="ECO:0000313" key="6">
    <source>
        <dbReference type="Proteomes" id="UP001221757"/>
    </source>
</evidence>
<keyword evidence="6" id="KW-1185">Reference proteome</keyword>
<protein>
    <submittedName>
        <fullName evidence="5">P-loop containing nucleoside triphosphate hydrolase protein</fullName>
    </submittedName>
</protein>
<feature type="transmembrane region" description="Helical" evidence="3">
    <location>
        <begin position="12"/>
        <end position="29"/>
    </location>
</feature>
<evidence type="ECO:0000259" key="4">
    <source>
        <dbReference type="PROSITE" id="PS50893"/>
    </source>
</evidence>
<accession>A0AAD7GB03</accession>
<keyword evidence="1" id="KW-0547">Nucleotide-binding</keyword>
<name>A0AAD7GB03_MYCRO</name>
<dbReference type="PANTHER" id="PTHR43394">
    <property type="entry name" value="ATP-DEPENDENT PERMEASE MDL1, MITOCHONDRIAL"/>
    <property type="match status" value="1"/>
</dbReference>
<dbReference type="EMBL" id="JARKIE010000138">
    <property type="protein sequence ID" value="KAJ7677503.1"/>
    <property type="molecule type" value="Genomic_DNA"/>
</dbReference>